<feature type="compositionally biased region" description="Basic and acidic residues" evidence="1">
    <location>
        <begin position="17"/>
        <end position="35"/>
    </location>
</feature>
<dbReference type="Proteomes" id="UP001180020">
    <property type="component" value="Unassembled WGS sequence"/>
</dbReference>
<evidence type="ECO:0000313" key="2">
    <source>
        <dbReference type="EMBL" id="KAK1306800.1"/>
    </source>
</evidence>
<organism evidence="2 3">
    <name type="scientific">Acorus calamus</name>
    <name type="common">Sweet flag</name>
    <dbReference type="NCBI Taxonomy" id="4465"/>
    <lineage>
        <taxon>Eukaryota</taxon>
        <taxon>Viridiplantae</taxon>
        <taxon>Streptophyta</taxon>
        <taxon>Embryophyta</taxon>
        <taxon>Tracheophyta</taxon>
        <taxon>Spermatophyta</taxon>
        <taxon>Magnoliopsida</taxon>
        <taxon>Liliopsida</taxon>
        <taxon>Acoraceae</taxon>
        <taxon>Acorus</taxon>
    </lineage>
</organism>
<protein>
    <submittedName>
        <fullName evidence="2">Uncharacterized protein</fullName>
    </submittedName>
</protein>
<feature type="region of interest" description="Disordered" evidence="1">
    <location>
        <begin position="1"/>
        <end position="162"/>
    </location>
</feature>
<evidence type="ECO:0000313" key="3">
    <source>
        <dbReference type="Proteomes" id="UP001180020"/>
    </source>
</evidence>
<comment type="caution">
    <text evidence="2">The sequence shown here is derived from an EMBL/GenBank/DDBJ whole genome shotgun (WGS) entry which is preliminary data.</text>
</comment>
<sequence>MPPGYPSSPSLSLKAAVETRRNQKRSSMELSERHLTRPSNHHHHYQKNKKTNLHHHLRRLQNKKYRDESLNRHRSEARTPNQRDPKAPPPPEPPPARPSRPPHNIIPNGRARPPHPPPTTAPPATAAETDEEGRWRRQRRPRDDDDDGEICGDGSYCGAPTEDGKVIELVVAGMAGRFLGWGFHKYKLLD</sequence>
<evidence type="ECO:0000256" key="1">
    <source>
        <dbReference type="SAM" id="MobiDB-lite"/>
    </source>
</evidence>
<keyword evidence="3" id="KW-1185">Reference proteome</keyword>
<dbReference type="EMBL" id="JAUJYO010000010">
    <property type="protein sequence ID" value="KAK1306800.1"/>
    <property type="molecule type" value="Genomic_DNA"/>
</dbReference>
<feature type="compositionally biased region" description="Basic and acidic residues" evidence="1">
    <location>
        <begin position="64"/>
        <end position="86"/>
    </location>
</feature>
<gene>
    <name evidence="2" type="ORF">QJS10_CPA10g01372</name>
</gene>
<reference evidence="2" key="1">
    <citation type="journal article" date="2023" name="Nat. Commun.">
        <title>Diploid and tetraploid genomes of Acorus and the evolution of monocots.</title>
        <authorList>
            <person name="Ma L."/>
            <person name="Liu K.W."/>
            <person name="Li Z."/>
            <person name="Hsiao Y.Y."/>
            <person name="Qi Y."/>
            <person name="Fu T."/>
            <person name="Tang G.D."/>
            <person name="Zhang D."/>
            <person name="Sun W.H."/>
            <person name="Liu D.K."/>
            <person name="Li Y."/>
            <person name="Chen G.Z."/>
            <person name="Liu X.D."/>
            <person name="Liao X.Y."/>
            <person name="Jiang Y.T."/>
            <person name="Yu X."/>
            <person name="Hao Y."/>
            <person name="Huang J."/>
            <person name="Zhao X.W."/>
            <person name="Ke S."/>
            <person name="Chen Y.Y."/>
            <person name="Wu W.L."/>
            <person name="Hsu J.L."/>
            <person name="Lin Y.F."/>
            <person name="Huang M.D."/>
            <person name="Li C.Y."/>
            <person name="Huang L."/>
            <person name="Wang Z.W."/>
            <person name="Zhao X."/>
            <person name="Zhong W.Y."/>
            <person name="Peng D.H."/>
            <person name="Ahmad S."/>
            <person name="Lan S."/>
            <person name="Zhang J.S."/>
            <person name="Tsai W.C."/>
            <person name="Van de Peer Y."/>
            <person name="Liu Z.J."/>
        </authorList>
    </citation>
    <scope>NUCLEOTIDE SEQUENCE</scope>
    <source>
        <strain evidence="2">CP</strain>
    </source>
</reference>
<dbReference type="AlphaFoldDB" id="A0AAV9DZV6"/>
<feature type="compositionally biased region" description="Pro residues" evidence="1">
    <location>
        <begin position="87"/>
        <end position="101"/>
    </location>
</feature>
<proteinExistence type="predicted"/>
<accession>A0AAV9DZV6</accession>
<name>A0AAV9DZV6_ACOCL</name>
<feature type="compositionally biased region" description="Basic residues" evidence="1">
    <location>
        <begin position="39"/>
        <end position="63"/>
    </location>
</feature>
<reference evidence="2" key="2">
    <citation type="submission" date="2023-06" db="EMBL/GenBank/DDBJ databases">
        <authorList>
            <person name="Ma L."/>
            <person name="Liu K.-W."/>
            <person name="Li Z."/>
            <person name="Hsiao Y.-Y."/>
            <person name="Qi Y."/>
            <person name="Fu T."/>
            <person name="Tang G."/>
            <person name="Zhang D."/>
            <person name="Sun W.-H."/>
            <person name="Liu D.-K."/>
            <person name="Li Y."/>
            <person name="Chen G.-Z."/>
            <person name="Liu X.-D."/>
            <person name="Liao X.-Y."/>
            <person name="Jiang Y.-T."/>
            <person name="Yu X."/>
            <person name="Hao Y."/>
            <person name="Huang J."/>
            <person name="Zhao X.-W."/>
            <person name="Ke S."/>
            <person name="Chen Y.-Y."/>
            <person name="Wu W.-L."/>
            <person name="Hsu J.-L."/>
            <person name="Lin Y.-F."/>
            <person name="Huang M.-D."/>
            <person name="Li C.-Y."/>
            <person name="Huang L."/>
            <person name="Wang Z.-W."/>
            <person name="Zhao X."/>
            <person name="Zhong W.-Y."/>
            <person name="Peng D.-H."/>
            <person name="Ahmad S."/>
            <person name="Lan S."/>
            <person name="Zhang J.-S."/>
            <person name="Tsai W.-C."/>
            <person name="Van De Peer Y."/>
            <person name="Liu Z.-J."/>
        </authorList>
    </citation>
    <scope>NUCLEOTIDE SEQUENCE</scope>
    <source>
        <strain evidence="2">CP</strain>
        <tissue evidence="2">Leaves</tissue>
    </source>
</reference>